<reference evidence="2" key="1">
    <citation type="journal article" date="2014" name="Front. Microbiol.">
        <title>High frequency of phylogenetically diverse reductive dehalogenase-homologous genes in deep subseafloor sedimentary metagenomes.</title>
        <authorList>
            <person name="Kawai M."/>
            <person name="Futagami T."/>
            <person name="Toyoda A."/>
            <person name="Takaki Y."/>
            <person name="Nishi S."/>
            <person name="Hori S."/>
            <person name="Arai W."/>
            <person name="Tsubouchi T."/>
            <person name="Morono Y."/>
            <person name="Uchiyama I."/>
            <person name="Ito T."/>
            <person name="Fujiyama A."/>
            <person name="Inagaki F."/>
            <person name="Takami H."/>
        </authorList>
    </citation>
    <scope>NUCLEOTIDE SEQUENCE</scope>
    <source>
        <strain evidence="2">Expedition CK06-06</strain>
    </source>
</reference>
<protein>
    <recommendedName>
        <fullName evidence="1">4Fe-4S ferredoxin-type domain-containing protein</fullName>
    </recommendedName>
</protein>
<evidence type="ECO:0000313" key="2">
    <source>
        <dbReference type="EMBL" id="GAI25201.1"/>
    </source>
</evidence>
<dbReference type="PROSITE" id="PS51379">
    <property type="entry name" value="4FE4S_FER_2"/>
    <property type="match status" value="1"/>
</dbReference>
<dbReference type="Pfam" id="PF00037">
    <property type="entry name" value="Fer4"/>
    <property type="match status" value="1"/>
</dbReference>
<dbReference type="GO" id="GO:0051536">
    <property type="term" value="F:iron-sulfur cluster binding"/>
    <property type="evidence" value="ECO:0007669"/>
    <property type="project" value="InterPro"/>
</dbReference>
<dbReference type="Gene3D" id="1.10.1060.10">
    <property type="entry name" value="Alpha-helical ferredoxin"/>
    <property type="match status" value="1"/>
</dbReference>
<organism evidence="2">
    <name type="scientific">marine sediment metagenome</name>
    <dbReference type="NCBI Taxonomy" id="412755"/>
    <lineage>
        <taxon>unclassified sequences</taxon>
        <taxon>metagenomes</taxon>
        <taxon>ecological metagenomes</taxon>
    </lineage>
</organism>
<feature type="domain" description="4Fe-4S ferredoxin-type" evidence="1">
    <location>
        <begin position="15"/>
        <end position="45"/>
    </location>
</feature>
<dbReference type="SUPFAM" id="SSF54862">
    <property type="entry name" value="4Fe-4S ferredoxins"/>
    <property type="match status" value="1"/>
</dbReference>
<dbReference type="Gene3D" id="3.30.70.20">
    <property type="match status" value="1"/>
</dbReference>
<dbReference type="InterPro" id="IPR017900">
    <property type="entry name" value="4Fe4S_Fe_S_CS"/>
</dbReference>
<accession>X1N4L9</accession>
<dbReference type="PROSITE" id="PS00198">
    <property type="entry name" value="4FE4S_FER_1"/>
    <property type="match status" value="1"/>
</dbReference>
<evidence type="ECO:0000259" key="1">
    <source>
        <dbReference type="PROSITE" id="PS51379"/>
    </source>
</evidence>
<dbReference type="InterPro" id="IPR009051">
    <property type="entry name" value="Helical_ferredxn"/>
</dbReference>
<proteinExistence type="predicted"/>
<dbReference type="InterPro" id="IPR017896">
    <property type="entry name" value="4Fe4S_Fe-S-bd"/>
</dbReference>
<dbReference type="AlphaFoldDB" id="X1N4L9"/>
<sequence length="133" mass="14703">VSGYIGNFKVKVRKKSRYVDVNKCNTCGECAKVCPVEVPDEFEMGLHMRKAAYLPLPQAIPSAFAIDKRGTSPCHIACPAGVNPQGYVALIAQGKFREALEVIRRAVPFAVLNSKDRSKLPFYLFAYETSMTT</sequence>
<name>X1N4L9_9ZZZZ</name>
<dbReference type="EMBL" id="BARV01017605">
    <property type="protein sequence ID" value="GAI25201.1"/>
    <property type="molecule type" value="Genomic_DNA"/>
</dbReference>
<feature type="non-terminal residue" evidence="2">
    <location>
        <position position="1"/>
    </location>
</feature>
<comment type="caution">
    <text evidence="2">The sequence shown here is derived from an EMBL/GenBank/DDBJ whole genome shotgun (WGS) entry which is preliminary data.</text>
</comment>
<gene>
    <name evidence="2" type="ORF">S06H3_29958</name>
</gene>